<dbReference type="SMART" id="SM00184">
    <property type="entry name" value="RING"/>
    <property type="match status" value="1"/>
</dbReference>
<dbReference type="SUPFAM" id="SSF57850">
    <property type="entry name" value="RING/U-box"/>
    <property type="match status" value="1"/>
</dbReference>
<keyword evidence="1" id="KW-0863">Zinc-finger</keyword>
<dbReference type="PROSITE" id="PS50089">
    <property type="entry name" value="ZF_RING_2"/>
    <property type="match status" value="1"/>
</dbReference>
<gene>
    <name evidence="4" type="ORF">BU24DRAFT_451497</name>
</gene>
<keyword evidence="5" id="KW-1185">Reference proteome</keyword>
<evidence type="ECO:0000313" key="5">
    <source>
        <dbReference type="Proteomes" id="UP000799778"/>
    </source>
</evidence>
<dbReference type="AlphaFoldDB" id="A0A6A5XNF5"/>
<dbReference type="InterPro" id="IPR001841">
    <property type="entry name" value="Znf_RING"/>
</dbReference>
<keyword evidence="2" id="KW-0732">Signal</keyword>
<proteinExistence type="predicted"/>
<keyword evidence="1" id="KW-0862">Zinc</keyword>
<dbReference type="RefSeq" id="XP_033382802.1">
    <property type="nucleotide sequence ID" value="XM_033531111.1"/>
</dbReference>
<protein>
    <recommendedName>
        <fullName evidence="3">RING-type domain-containing protein</fullName>
    </recommendedName>
</protein>
<evidence type="ECO:0000313" key="4">
    <source>
        <dbReference type="EMBL" id="KAF2014463.1"/>
    </source>
</evidence>
<keyword evidence="1" id="KW-0479">Metal-binding</keyword>
<reference evidence="4" key="1">
    <citation type="journal article" date="2020" name="Stud. Mycol.">
        <title>101 Dothideomycetes genomes: a test case for predicting lifestyles and emergence of pathogens.</title>
        <authorList>
            <person name="Haridas S."/>
            <person name="Albert R."/>
            <person name="Binder M."/>
            <person name="Bloem J."/>
            <person name="Labutti K."/>
            <person name="Salamov A."/>
            <person name="Andreopoulos B."/>
            <person name="Baker S."/>
            <person name="Barry K."/>
            <person name="Bills G."/>
            <person name="Bluhm B."/>
            <person name="Cannon C."/>
            <person name="Castanera R."/>
            <person name="Culley D."/>
            <person name="Daum C."/>
            <person name="Ezra D."/>
            <person name="Gonzalez J."/>
            <person name="Henrissat B."/>
            <person name="Kuo A."/>
            <person name="Liang C."/>
            <person name="Lipzen A."/>
            <person name="Lutzoni F."/>
            <person name="Magnuson J."/>
            <person name="Mondo S."/>
            <person name="Nolan M."/>
            <person name="Ohm R."/>
            <person name="Pangilinan J."/>
            <person name="Park H.-J."/>
            <person name="Ramirez L."/>
            <person name="Alfaro M."/>
            <person name="Sun H."/>
            <person name="Tritt A."/>
            <person name="Yoshinaga Y."/>
            <person name="Zwiers L.-H."/>
            <person name="Turgeon B."/>
            <person name="Goodwin S."/>
            <person name="Spatafora J."/>
            <person name="Crous P."/>
            <person name="Grigoriev I."/>
        </authorList>
    </citation>
    <scope>NUCLEOTIDE SEQUENCE</scope>
    <source>
        <strain evidence="4">CBS 175.79</strain>
    </source>
</reference>
<dbReference type="InterPro" id="IPR013083">
    <property type="entry name" value="Znf_RING/FYVE/PHD"/>
</dbReference>
<evidence type="ECO:0000259" key="3">
    <source>
        <dbReference type="PROSITE" id="PS50089"/>
    </source>
</evidence>
<dbReference type="Proteomes" id="UP000799778">
    <property type="component" value="Unassembled WGS sequence"/>
</dbReference>
<feature type="signal peptide" evidence="2">
    <location>
        <begin position="1"/>
        <end position="22"/>
    </location>
</feature>
<sequence>MRSTEFLNLALSLNALIGISYATGWKVAHCEGKEAINFNTKSLFTVYLDGPKATQKMCDDFEKEVGKQTGKDVTGSPCLFNSDGIEAGFDLSIYDSDGVEKAIEKIFKISNPKCKAIWTIKESPSPVRAEPEAVPQNLKDEECQICQLPLGDKQEGEAHPDKLGKLKCNHDKFHHHCIHKWLDDKTHKCPICRTEGIFTNIKKKDFETEFKYYYPNKKMQK</sequence>
<feature type="chain" id="PRO_5025400790" description="RING-type domain-containing protein" evidence="2">
    <location>
        <begin position="23"/>
        <end position="221"/>
    </location>
</feature>
<organism evidence="4 5">
    <name type="scientific">Aaosphaeria arxii CBS 175.79</name>
    <dbReference type="NCBI Taxonomy" id="1450172"/>
    <lineage>
        <taxon>Eukaryota</taxon>
        <taxon>Fungi</taxon>
        <taxon>Dikarya</taxon>
        <taxon>Ascomycota</taxon>
        <taxon>Pezizomycotina</taxon>
        <taxon>Dothideomycetes</taxon>
        <taxon>Pleosporomycetidae</taxon>
        <taxon>Pleosporales</taxon>
        <taxon>Pleosporales incertae sedis</taxon>
        <taxon>Aaosphaeria</taxon>
    </lineage>
</organism>
<dbReference type="Gene3D" id="3.30.40.10">
    <property type="entry name" value="Zinc/RING finger domain, C3HC4 (zinc finger)"/>
    <property type="match status" value="1"/>
</dbReference>
<dbReference type="EMBL" id="ML978070">
    <property type="protein sequence ID" value="KAF2014463.1"/>
    <property type="molecule type" value="Genomic_DNA"/>
</dbReference>
<dbReference type="Pfam" id="PF13639">
    <property type="entry name" value="zf-RING_2"/>
    <property type="match status" value="1"/>
</dbReference>
<dbReference type="GO" id="GO:0008270">
    <property type="term" value="F:zinc ion binding"/>
    <property type="evidence" value="ECO:0007669"/>
    <property type="project" value="UniProtKB-KW"/>
</dbReference>
<name>A0A6A5XNF5_9PLEO</name>
<evidence type="ECO:0000256" key="1">
    <source>
        <dbReference type="PROSITE-ProRule" id="PRU00175"/>
    </source>
</evidence>
<dbReference type="GeneID" id="54288508"/>
<feature type="domain" description="RING-type" evidence="3">
    <location>
        <begin position="143"/>
        <end position="193"/>
    </location>
</feature>
<evidence type="ECO:0000256" key="2">
    <source>
        <dbReference type="SAM" id="SignalP"/>
    </source>
</evidence>
<accession>A0A6A5XNF5</accession>